<sequence length="140" mass="15935">MYHGRPHKLIEVTLQDPRLNQILPYIGNNQTEAVIVSCDFTVLSGRNIQRRKMTETSLQKRVSIHTTAHSGLPNNHHMSIRVVMSTRDFRNQLLKPEDLTGTLDRSRERKSARDRLEGEPSCALYACMNPTQLDVGVQAL</sequence>
<gene>
    <name evidence="1" type="ORF">CEPIT_LOCUS13545</name>
</gene>
<proteinExistence type="predicted"/>
<evidence type="ECO:0000313" key="1">
    <source>
        <dbReference type="EMBL" id="CAH9095944.1"/>
    </source>
</evidence>
<keyword evidence="2" id="KW-1185">Reference proteome</keyword>
<name>A0AAV0DBZ1_9ASTE</name>
<protein>
    <submittedName>
        <fullName evidence="1">Uncharacterized protein</fullName>
    </submittedName>
</protein>
<accession>A0AAV0DBZ1</accession>
<comment type="caution">
    <text evidence="1">The sequence shown here is derived from an EMBL/GenBank/DDBJ whole genome shotgun (WGS) entry which is preliminary data.</text>
</comment>
<dbReference type="EMBL" id="CAMAPF010000085">
    <property type="protein sequence ID" value="CAH9095944.1"/>
    <property type="molecule type" value="Genomic_DNA"/>
</dbReference>
<dbReference type="AlphaFoldDB" id="A0AAV0DBZ1"/>
<dbReference type="Proteomes" id="UP001152523">
    <property type="component" value="Unassembled WGS sequence"/>
</dbReference>
<reference evidence="1" key="1">
    <citation type="submission" date="2022-07" db="EMBL/GenBank/DDBJ databases">
        <authorList>
            <person name="Macas J."/>
            <person name="Novak P."/>
            <person name="Neumann P."/>
        </authorList>
    </citation>
    <scope>NUCLEOTIDE SEQUENCE</scope>
</reference>
<evidence type="ECO:0000313" key="2">
    <source>
        <dbReference type="Proteomes" id="UP001152523"/>
    </source>
</evidence>
<organism evidence="1 2">
    <name type="scientific">Cuscuta epithymum</name>
    <dbReference type="NCBI Taxonomy" id="186058"/>
    <lineage>
        <taxon>Eukaryota</taxon>
        <taxon>Viridiplantae</taxon>
        <taxon>Streptophyta</taxon>
        <taxon>Embryophyta</taxon>
        <taxon>Tracheophyta</taxon>
        <taxon>Spermatophyta</taxon>
        <taxon>Magnoliopsida</taxon>
        <taxon>eudicotyledons</taxon>
        <taxon>Gunneridae</taxon>
        <taxon>Pentapetalae</taxon>
        <taxon>asterids</taxon>
        <taxon>lamiids</taxon>
        <taxon>Solanales</taxon>
        <taxon>Convolvulaceae</taxon>
        <taxon>Cuscuteae</taxon>
        <taxon>Cuscuta</taxon>
        <taxon>Cuscuta subgen. Cuscuta</taxon>
    </lineage>
</organism>